<dbReference type="GO" id="GO:0070979">
    <property type="term" value="P:protein K11-linked ubiquitination"/>
    <property type="evidence" value="ECO:0007669"/>
    <property type="project" value="TreeGrafter"/>
</dbReference>
<dbReference type="InterPro" id="IPR016158">
    <property type="entry name" value="Cullin_homology"/>
</dbReference>
<dbReference type="GO" id="GO:0006511">
    <property type="term" value="P:ubiquitin-dependent protein catabolic process"/>
    <property type="evidence" value="ECO:0007669"/>
    <property type="project" value="InterPro"/>
</dbReference>
<evidence type="ECO:0000313" key="4">
    <source>
        <dbReference type="Proteomes" id="UP000187209"/>
    </source>
</evidence>
<dbReference type="InterPro" id="IPR057975">
    <property type="entry name" value="TPR_ANAPC2"/>
</dbReference>
<dbReference type="InterPro" id="IPR059120">
    <property type="entry name" value="Cullin-like_AB"/>
</dbReference>
<dbReference type="GO" id="GO:0031625">
    <property type="term" value="F:ubiquitin protein ligase binding"/>
    <property type="evidence" value="ECO:0007669"/>
    <property type="project" value="InterPro"/>
</dbReference>
<name>A0A1R2AXM4_9CILI</name>
<evidence type="ECO:0000256" key="1">
    <source>
        <dbReference type="PROSITE-ProRule" id="PRU00330"/>
    </source>
</evidence>
<dbReference type="SMART" id="SM00182">
    <property type="entry name" value="CULLIN"/>
    <property type="match status" value="1"/>
</dbReference>
<proteinExistence type="inferred from homology"/>
<dbReference type="GO" id="GO:0007091">
    <property type="term" value="P:metaphase/anaphase transition of mitotic cell cycle"/>
    <property type="evidence" value="ECO:0007669"/>
    <property type="project" value="TreeGrafter"/>
</dbReference>
<comment type="similarity">
    <text evidence="1">Belongs to the cullin family.</text>
</comment>
<sequence length="559" mass="64150">MEVLAQKYADFELSIIRSVEVLDVQVPEFVRMVKDLKTPNEFCMAIDGFLARVSEAMSPGFEGKAQEIITIHTLLYSDEITPVLYNALCEPITRALVIQKSLALGWENLIDECLEKVLKDKISDEIQAKCSIFTYSLHLIKNWCEEVRSQIVAWNYKPGYFVEFLEKQASLALGDCLISKMFDIILDFPDTKPALSDLSDCIAKHPELKSTLETNTKIQLQKKIVHCSKATDGILLVYINLTKVMKILFPTMEVLESISDPIKKELRKRSDTFKCIIKTIAEDGELYALLDIKQKSVKEQDEFSSDEDELGAFEWQPIPRSALRNVISALNKRSDIVSMLINIYGSQEQFMEEYRIHLSKKLVSNTEFEVVTEIKDLEMLKKRFGEANLHKCEVMIQDVLSSKRINGFIHEHKSKDKFLKLGSLDFLIISSYFWPIEEQDYKFKLPEKIAESFQEYSEKYSVVKASRKLKFHEQLGSVTLTLEFDNGSKTWSGVSPLHAAIISLFDDEIGEKSSEELSNALGISQHQLRKEISFWETRGVISRIKRGEEFYYTASKNLP</sequence>
<organism evidence="3 4">
    <name type="scientific">Stentor coeruleus</name>
    <dbReference type="NCBI Taxonomy" id="5963"/>
    <lineage>
        <taxon>Eukaryota</taxon>
        <taxon>Sar</taxon>
        <taxon>Alveolata</taxon>
        <taxon>Ciliophora</taxon>
        <taxon>Postciliodesmatophora</taxon>
        <taxon>Heterotrichea</taxon>
        <taxon>Heterotrichida</taxon>
        <taxon>Stentoridae</taxon>
        <taxon>Stentor</taxon>
    </lineage>
</organism>
<dbReference type="SUPFAM" id="SSF75632">
    <property type="entry name" value="Cullin homology domain"/>
    <property type="match status" value="1"/>
</dbReference>
<dbReference type="PANTHER" id="PTHR45957:SF1">
    <property type="entry name" value="ANAPHASE-PROMOTING COMPLEX SUBUNIT 2"/>
    <property type="match status" value="1"/>
</dbReference>
<gene>
    <name evidence="3" type="ORF">SteCoe_33071</name>
</gene>
<dbReference type="Proteomes" id="UP000187209">
    <property type="component" value="Unassembled WGS sequence"/>
</dbReference>
<dbReference type="Pfam" id="PF25773">
    <property type="entry name" value="TPR_ANAPC2"/>
    <property type="match status" value="1"/>
</dbReference>
<feature type="domain" description="Cullin family profile" evidence="2">
    <location>
        <begin position="330"/>
        <end position="536"/>
    </location>
</feature>
<dbReference type="PANTHER" id="PTHR45957">
    <property type="entry name" value="ANAPHASE-PROMOTING COMPLEX SUBUNIT 2"/>
    <property type="match status" value="1"/>
</dbReference>
<dbReference type="PROSITE" id="PS50069">
    <property type="entry name" value="CULLIN_2"/>
    <property type="match status" value="1"/>
</dbReference>
<dbReference type="Gene3D" id="3.30.230.130">
    <property type="entry name" value="Cullin, Chain C, Domain 2"/>
    <property type="match status" value="1"/>
</dbReference>
<dbReference type="InterPro" id="IPR044554">
    <property type="entry name" value="ANAPC2"/>
</dbReference>
<evidence type="ECO:0000313" key="3">
    <source>
        <dbReference type="EMBL" id="OMJ69256.1"/>
    </source>
</evidence>
<dbReference type="Gene3D" id="1.20.1310.10">
    <property type="entry name" value="Cullin Repeats"/>
    <property type="match status" value="1"/>
</dbReference>
<dbReference type="InterPro" id="IPR036317">
    <property type="entry name" value="Cullin_homology_sf"/>
</dbReference>
<dbReference type="AlphaFoldDB" id="A0A1R2AXM4"/>
<protein>
    <recommendedName>
        <fullName evidence="2">Cullin family profile domain-containing protein</fullName>
    </recommendedName>
</protein>
<dbReference type="EMBL" id="MPUH01001221">
    <property type="protein sequence ID" value="OMJ69256.1"/>
    <property type="molecule type" value="Genomic_DNA"/>
</dbReference>
<dbReference type="Pfam" id="PF26557">
    <property type="entry name" value="Cullin_AB"/>
    <property type="match status" value="1"/>
</dbReference>
<accession>A0A1R2AXM4</accession>
<keyword evidence="4" id="KW-1185">Reference proteome</keyword>
<dbReference type="GO" id="GO:0005680">
    <property type="term" value="C:anaphase-promoting complex"/>
    <property type="evidence" value="ECO:0007669"/>
    <property type="project" value="TreeGrafter"/>
</dbReference>
<reference evidence="3 4" key="1">
    <citation type="submission" date="2016-11" db="EMBL/GenBank/DDBJ databases">
        <title>The macronuclear genome of Stentor coeruleus: a giant cell with tiny introns.</title>
        <authorList>
            <person name="Slabodnick M."/>
            <person name="Ruby J.G."/>
            <person name="Reiff S.B."/>
            <person name="Swart E.C."/>
            <person name="Gosai S."/>
            <person name="Prabakaran S."/>
            <person name="Witkowska E."/>
            <person name="Larue G.E."/>
            <person name="Fisher S."/>
            <person name="Freeman R.M."/>
            <person name="Gunawardena J."/>
            <person name="Chu W."/>
            <person name="Stover N.A."/>
            <person name="Gregory B.D."/>
            <person name="Nowacki M."/>
            <person name="Derisi J."/>
            <person name="Roy S.W."/>
            <person name="Marshall W.F."/>
            <person name="Sood P."/>
        </authorList>
    </citation>
    <scope>NUCLEOTIDE SEQUENCE [LARGE SCALE GENOMIC DNA]</scope>
    <source>
        <strain evidence="3">WM001</strain>
    </source>
</reference>
<evidence type="ECO:0000259" key="2">
    <source>
        <dbReference type="PROSITE" id="PS50069"/>
    </source>
</evidence>
<comment type="caution">
    <text evidence="3">The sequence shown here is derived from an EMBL/GenBank/DDBJ whole genome shotgun (WGS) entry which is preliminary data.</text>
</comment>
<dbReference type="OrthoDB" id="5581181at2759"/>